<evidence type="ECO:0008006" key="3">
    <source>
        <dbReference type="Google" id="ProtNLM"/>
    </source>
</evidence>
<dbReference type="CDD" id="cd07432">
    <property type="entry name" value="PHP_HisPPase"/>
    <property type="match status" value="1"/>
</dbReference>
<dbReference type="AlphaFoldDB" id="A0A2G9ZJV4"/>
<organism evidence="1 2">
    <name type="scientific">Candidatus Falkowbacteria bacterium CG23_combo_of_CG06-09_8_20_14_all_49_15</name>
    <dbReference type="NCBI Taxonomy" id="1974572"/>
    <lineage>
        <taxon>Bacteria</taxon>
        <taxon>Candidatus Falkowiibacteriota</taxon>
    </lineage>
</organism>
<dbReference type="InterPro" id="IPR016195">
    <property type="entry name" value="Pol/histidinol_Pase-like"/>
</dbReference>
<dbReference type="SUPFAM" id="SSF89550">
    <property type="entry name" value="PHP domain-like"/>
    <property type="match status" value="1"/>
</dbReference>
<accession>A0A2G9ZJV4</accession>
<evidence type="ECO:0000313" key="2">
    <source>
        <dbReference type="Proteomes" id="UP000230729"/>
    </source>
</evidence>
<comment type="caution">
    <text evidence="1">The sequence shown here is derived from an EMBL/GenBank/DDBJ whole genome shotgun (WGS) entry which is preliminary data.</text>
</comment>
<name>A0A2G9ZJV4_9BACT</name>
<dbReference type="Gene3D" id="3.20.20.140">
    <property type="entry name" value="Metal-dependent hydrolases"/>
    <property type="match status" value="1"/>
</dbReference>
<proteinExistence type="predicted"/>
<sequence>MLLKANLHLHTREDKIEGFAIQYSIYEAIDRAAAYGFSVLALTGHQKCLFREEYGVYAANRKIKLIPGVELFLRSGWRRNDVLVLNCQPDIEKIKNLPDLRAYKNEHPEIFVIAPHPFYGLFSSLGGHNLQANLDIFDAIEHSWYYSAWFNPNRPASTAARAAGKPLIATSDSHTLRFLNDDYITIDAASWDCPDLFAALRANRFSLSTREKNGFELLWLARHEWALIKGYVRQTAARWPNFFQHE</sequence>
<dbReference type="EMBL" id="PCSD01000100">
    <property type="protein sequence ID" value="PIP33449.1"/>
    <property type="molecule type" value="Genomic_DNA"/>
</dbReference>
<evidence type="ECO:0000313" key="1">
    <source>
        <dbReference type="EMBL" id="PIP33449.1"/>
    </source>
</evidence>
<gene>
    <name evidence="1" type="ORF">COX22_04305</name>
</gene>
<dbReference type="Proteomes" id="UP000230729">
    <property type="component" value="Unassembled WGS sequence"/>
</dbReference>
<dbReference type="Pfam" id="PF13263">
    <property type="entry name" value="PHP_C"/>
    <property type="match status" value="1"/>
</dbReference>
<protein>
    <recommendedName>
        <fullName evidence="3">Polymerase/histidinol phosphatase N-terminal domain-containing protein</fullName>
    </recommendedName>
</protein>
<reference evidence="1 2" key="1">
    <citation type="submission" date="2017-09" db="EMBL/GenBank/DDBJ databases">
        <title>Depth-based differentiation of microbial function through sediment-hosted aquifers and enrichment of novel symbionts in the deep terrestrial subsurface.</title>
        <authorList>
            <person name="Probst A.J."/>
            <person name="Ladd B."/>
            <person name="Jarett J.K."/>
            <person name="Geller-Mcgrath D.E."/>
            <person name="Sieber C.M."/>
            <person name="Emerson J.B."/>
            <person name="Anantharaman K."/>
            <person name="Thomas B.C."/>
            <person name="Malmstrom R."/>
            <person name="Stieglmeier M."/>
            <person name="Klingl A."/>
            <person name="Woyke T."/>
            <person name="Ryan C.M."/>
            <person name="Banfield J.F."/>
        </authorList>
    </citation>
    <scope>NUCLEOTIDE SEQUENCE [LARGE SCALE GENOMIC DNA]</scope>
    <source>
        <strain evidence="1">CG23_combo_of_CG06-09_8_20_14_all_49_15</strain>
    </source>
</reference>